<proteinExistence type="predicted"/>
<evidence type="ECO:0000256" key="1">
    <source>
        <dbReference type="ARBA" id="ARBA00004123"/>
    </source>
</evidence>
<dbReference type="GO" id="GO:0046982">
    <property type="term" value="F:protein heterodimerization activity"/>
    <property type="evidence" value="ECO:0007669"/>
    <property type="project" value="InterPro"/>
</dbReference>
<evidence type="ECO:0000256" key="3">
    <source>
        <dbReference type="SAM" id="MobiDB-lite"/>
    </source>
</evidence>
<dbReference type="GO" id="GO:0031490">
    <property type="term" value="F:chromatin DNA binding"/>
    <property type="evidence" value="ECO:0007669"/>
    <property type="project" value="TreeGrafter"/>
</dbReference>
<organism evidence="5">
    <name type="scientific">Pseudictyota dubia</name>
    <dbReference type="NCBI Taxonomy" id="2749911"/>
    <lineage>
        <taxon>Eukaryota</taxon>
        <taxon>Sar</taxon>
        <taxon>Stramenopiles</taxon>
        <taxon>Ochrophyta</taxon>
        <taxon>Bacillariophyta</taxon>
        <taxon>Mediophyceae</taxon>
        <taxon>Biddulphiophycidae</taxon>
        <taxon>Eupodiscales</taxon>
        <taxon>Odontellaceae</taxon>
        <taxon>Pseudictyota</taxon>
    </lineage>
</organism>
<dbReference type="Gene3D" id="1.10.20.10">
    <property type="entry name" value="Histone, subunit A"/>
    <property type="match status" value="1"/>
</dbReference>
<feature type="compositionally biased region" description="Low complexity" evidence="3">
    <location>
        <begin position="136"/>
        <end position="148"/>
    </location>
</feature>
<sequence length="246" mass="25511">MSAGASETGSHASGKSSTPSHSGGGGASSSTTTEFEPPLACVRRLLKNSLPSCNVGKDASSAFARACGIFVIYLTACANDFARESKRQTITANDILAAVTELEFDEFTPQLKAFLEQHRAEERKKKREKDAKKLQAAEQAELAQAQAESAVTVGEEGVQDDGGNNGHGAGKHGVESDAEGAESSRKKLKPNPEGKSDAPEGNEATNDNSSSPIAESNREGGTSVTGKSAETLAKETVPDANSEAAK</sequence>
<dbReference type="EMBL" id="HBED01032313">
    <property type="protein sequence ID" value="CAD8317394.1"/>
    <property type="molecule type" value="Transcribed_RNA"/>
</dbReference>
<feature type="compositionally biased region" description="Low complexity" evidence="3">
    <location>
        <begin position="9"/>
        <end position="21"/>
    </location>
</feature>
<reference evidence="5" key="1">
    <citation type="submission" date="2021-01" db="EMBL/GenBank/DDBJ databases">
        <authorList>
            <person name="Corre E."/>
            <person name="Pelletier E."/>
            <person name="Niang G."/>
            <person name="Scheremetjew M."/>
            <person name="Finn R."/>
            <person name="Kale V."/>
            <person name="Holt S."/>
            <person name="Cochrane G."/>
            <person name="Meng A."/>
            <person name="Brown T."/>
            <person name="Cohen L."/>
        </authorList>
    </citation>
    <scope>NUCLEOTIDE SEQUENCE</scope>
    <source>
        <strain evidence="5">CCMP147</strain>
    </source>
</reference>
<feature type="region of interest" description="Disordered" evidence="3">
    <location>
        <begin position="122"/>
        <end position="246"/>
    </location>
</feature>
<evidence type="ECO:0000313" key="5">
    <source>
        <dbReference type="EMBL" id="CAD8317394.1"/>
    </source>
</evidence>
<evidence type="ECO:0000259" key="4">
    <source>
        <dbReference type="Pfam" id="PF00808"/>
    </source>
</evidence>
<feature type="domain" description="Transcription factor CBF/NF-Y/archaeal histone" evidence="4">
    <location>
        <begin position="38"/>
        <end position="99"/>
    </location>
</feature>
<evidence type="ECO:0000256" key="2">
    <source>
        <dbReference type="ARBA" id="ARBA00023242"/>
    </source>
</evidence>
<feature type="compositionally biased region" description="Basic and acidic residues" evidence="3">
    <location>
        <begin position="122"/>
        <end position="135"/>
    </location>
</feature>
<feature type="region of interest" description="Disordered" evidence="3">
    <location>
        <begin position="1"/>
        <end position="34"/>
    </location>
</feature>
<comment type="subcellular location">
    <subcellularLocation>
        <location evidence="1">Nucleus</location>
    </subcellularLocation>
</comment>
<dbReference type="PANTHER" id="PTHR46172">
    <property type="entry name" value="DNA POLYMERASE EPSILON SUBUNIT 3"/>
    <property type="match status" value="1"/>
</dbReference>
<dbReference type="Pfam" id="PF00808">
    <property type="entry name" value="CBFD_NFYB_HMF"/>
    <property type="match status" value="1"/>
</dbReference>
<dbReference type="PANTHER" id="PTHR46172:SF1">
    <property type="entry name" value="DNA POLYMERASE EPSILON SUBUNIT 3"/>
    <property type="match status" value="1"/>
</dbReference>
<gene>
    <name evidence="5" type="ORF">TDUB1175_LOCUS16188</name>
</gene>
<dbReference type="GO" id="GO:0006974">
    <property type="term" value="P:DNA damage response"/>
    <property type="evidence" value="ECO:0007669"/>
    <property type="project" value="TreeGrafter"/>
</dbReference>
<dbReference type="GO" id="GO:0031507">
    <property type="term" value="P:heterochromatin formation"/>
    <property type="evidence" value="ECO:0007669"/>
    <property type="project" value="TreeGrafter"/>
</dbReference>
<dbReference type="InterPro" id="IPR051377">
    <property type="entry name" value="DNA_Pol-Epsilon_Subunit"/>
</dbReference>
<dbReference type="AlphaFoldDB" id="A0A7R9W9D2"/>
<dbReference type="CDD" id="cd22928">
    <property type="entry name" value="HFD_POLE3_DPB4"/>
    <property type="match status" value="1"/>
</dbReference>
<dbReference type="GO" id="GO:0008622">
    <property type="term" value="C:epsilon DNA polymerase complex"/>
    <property type="evidence" value="ECO:0007669"/>
    <property type="project" value="TreeGrafter"/>
</dbReference>
<dbReference type="InterPro" id="IPR003958">
    <property type="entry name" value="CBFA_NFYB_domain"/>
</dbReference>
<dbReference type="GO" id="GO:0006272">
    <property type="term" value="P:leading strand elongation"/>
    <property type="evidence" value="ECO:0007669"/>
    <property type="project" value="TreeGrafter"/>
</dbReference>
<name>A0A7R9W9D2_9STRA</name>
<protein>
    <recommendedName>
        <fullName evidence="4">Transcription factor CBF/NF-Y/archaeal histone domain-containing protein</fullName>
    </recommendedName>
</protein>
<accession>A0A7R9W9D2</accession>
<dbReference type="GO" id="GO:0008623">
    <property type="term" value="C:CHRAC"/>
    <property type="evidence" value="ECO:0007669"/>
    <property type="project" value="TreeGrafter"/>
</dbReference>
<feature type="compositionally biased region" description="Basic and acidic residues" evidence="3">
    <location>
        <begin position="182"/>
        <end position="198"/>
    </location>
</feature>
<keyword evidence="2" id="KW-0539">Nucleus</keyword>
<dbReference type="SUPFAM" id="SSF47113">
    <property type="entry name" value="Histone-fold"/>
    <property type="match status" value="1"/>
</dbReference>
<dbReference type="InterPro" id="IPR009072">
    <property type="entry name" value="Histone-fold"/>
</dbReference>
<feature type="compositionally biased region" description="Polar residues" evidence="3">
    <location>
        <begin position="203"/>
        <end position="228"/>
    </location>
</feature>